<gene>
    <name evidence="2" type="ORF">VZT92_021741</name>
</gene>
<keyword evidence="3" id="KW-1185">Reference proteome</keyword>
<dbReference type="Proteomes" id="UP001488805">
    <property type="component" value="Unassembled WGS sequence"/>
</dbReference>
<dbReference type="EMBL" id="JBCEZU010000434">
    <property type="protein sequence ID" value="KAK9518977.1"/>
    <property type="molecule type" value="Genomic_DNA"/>
</dbReference>
<evidence type="ECO:0000256" key="1">
    <source>
        <dbReference type="SAM" id="SignalP"/>
    </source>
</evidence>
<evidence type="ECO:0000313" key="2">
    <source>
        <dbReference type="EMBL" id="KAK9518977.1"/>
    </source>
</evidence>
<protein>
    <submittedName>
        <fullName evidence="2">Uncharacterized protein</fullName>
    </submittedName>
</protein>
<sequence length="123" mass="13622">MRIMRMNAHTLVALVPKSLSLALTHHRKVRMGTQTATGRHTGTKPTSHFNKDYTGQFSGVAGYDFLQGKDPQCTFQPQDLRVLEPESCRPDSAARWERLDVQNSAACCTYVVCATIPSGLILD</sequence>
<reference evidence="2 3" key="1">
    <citation type="journal article" date="2024" name="Genome Biol. Evol.">
        <title>Chromosome-level genome assembly of the viviparous eelpout Zoarces viviparus.</title>
        <authorList>
            <person name="Fuhrmann N."/>
            <person name="Brasseur M.V."/>
            <person name="Bakowski C.E."/>
            <person name="Podsiadlowski L."/>
            <person name="Prost S."/>
            <person name="Krehenwinkel H."/>
            <person name="Mayer C."/>
        </authorList>
    </citation>
    <scope>NUCLEOTIDE SEQUENCE [LARGE SCALE GENOMIC DNA]</scope>
    <source>
        <strain evidence="2">NO-MEL_2022_Ind0_liver</strain>
    </source>
</reference>
<feature type="chain" id="PRO_5043519704" evidence="1">
    <location>
        <begin position="23"/>
        <end position="123"/>
    </location>
</feature>
<proteinExistence type="predicted"/>
<evidence type="ECO:0000313" key="3">
    <source>
        <dbReference type="Proteomes" id="UP001488805"/>
    </source>
</evidence>
<comment type="caution">
    <text evidence="2">The sequence shown here is derived from an EMBL/GenBank/DDBJ whole genome shotgun (WGS) entry which is preliminary data.</text>
</comment>
<name>A0AAW1EA07_ZOAVI</name>
<organism evidence="2 3">
    <name type="scientific">Zoarces viviparus</name>
    <name type="common">Viviparous eelpout</name>
    <name type="synonym">Blennius viviparus</name>
    <dbReference type="NCBI Taxonomy" id="48416"/>
    <lineage>
        <taxon>Eukaryota</taxon>
        <taxon>Metazoa</taxon>
        <taxon>Chordata</taxon>
        <taxon>Craniata</taxon>
        <taxon>Vertebrata</taxon>
        <taxon>Euteleostomi</taxon>
        <taxon>Actinopterygii</taxon>
        <taxon>Neopterygii</taxon>
        <taxon>Teleostei</taxon>
        <taxon>Neoteleostei</taxon>
        <taxon>Acanthomorphata</taxon>
        <taxon>Eupercaria</taxon>
        <taxon>Perciformes</taxon>
        <taxon>Cottioidei</taxon>
        <taxon>Zoarcales</taxon>
        <taxon>Zoarcidae</taxon>
        <taxon>Zoarcinae</taxon>
        <taxon>Zoarces</taxon>
    </lineage>
</organism>
<feature type="signal peptide" evidence="1">
    <location>
        <begin position="1"/>
        <end position="22"/>
    </location>
</feature>
<accession>A0AAW1EA07</accession>
<dbReference type="AlphaFoldDB" id="A0AAW1EA07"/>
<keyword evidence="1" id="KW-0732">Signal</keyword>